<geneLocation type="plasmid" evidence="1 2">
    <name>pHCW</name>
</geneLocation>
<sequence>MLGLGISVGGYPEREITHYEITISNHSYNGSRNTIILKFFGSSVS</sequence>
<dbReference type="PATRIC" id="fig|182217.3.peg.1883"/>
<proteinExistence type="predicted"/>
<reference evidence="2" key="1">
    <citation type="submission" date="2012-04" db="EMBL/GenBank/DDBJ databases">
        <title>Complete genome sequence of Helicobacter cetorum strain MIT 00-7128.</title>
        <authorList>
            <person name="Kersulyte D."/>
            <person name="Berg D.E."/>
        </authorList>
    </citation>
    <scope>NUCLEOTIDE SEQUENCE [LARGE SCALE GENOMIC DNA]</scope>
    <source>
        <strain evidence="2">ATCC BAA-429 / MIT 00-7128</strain>
        <plasmid evidence="2">pHCW</plasmid>
    </source>
</reference>
<protein>
    <submittedName>
        <fullName evidence="1">Uncharacterized protein</fullName>
    </submittedName>
</protein>
<keyword evidence="1" id="KW-0614">Plasmid</keyword>
<dbReference type="HOGENOM" id="CLU_218344_0_0_7"/>
<keyword evidence="2" id="KW-1185">Reference proteome</keyword>
<accession>I0EQ10</accession>
<evidence type="ECO:0000313" key="1">
    <source>
        <dbReference type="EMBL" id="AFI05029.1"/>
    </source>
</evidence>
<name>I0EQ10_HELC0</name>
<gene>
    <name evidence="1" type="ordered locus">HCW_08968</name>
</gene>
<dbReference type="KEGG" id="hce:HCW_08968"/>
<dbReference type="AlphaFoldDB" id="I0EQ10"/>
<organism evidence="1 2">
    <name type="scientific">Helicobacter cetorum (strain ATCC BAA-429 / MIT 00-7128)</name>
    <dbReference type="NCBI Taxonomy" id="182217"/>
    <lineage>
        <taxon>Bacteria</taxon>
        <taxon>Pseudomonadati</taxon>
        <taxon>Campylobacterota</taxon>
        <taxon>Epsilonproteobacteria</taxon>
        <taxon>Campylobacterales</taxon>
        <taxon>Helicobacteraceae</taxon>
        <taxon>Helicobacter</taxon>
    </lineage>
</organism>
<dbReference type="EMBL" id="CP003480">
    <property type="protein sequence ID" value="AFI05029.1"/>
    <property type="molecule type" value="Genomic_DNA"/>
</dbReference>
<evidence type="ECO:0000313" key="2">
    <source>
        <dbReference type="Proteomes" id="UP000005010"/>
    </source>
</evidence>
<dbReference type="Proteomes" id="UP000005010">
    <property type="component" value="Plasmid pHCW"/>
</dbReference>